<evidence type="ECO:0000313" key="2">
    <source>
        <dbReference type="Proteomes" id="UP001497535"/>
    </source>
</evidence>
<gene>
    <name evidence="1" type="ORF">MENTE1834_LOCUS25862</name>
</gene>
<accession>A0ACB0ZL46</accession>
<organism evidence="1 2">
    <name type="scientific">Meloidogyne enterolobii</name>
    <name type="common">Root-knot nematode worm</name>
    <name type="synonym">Meloidogyne mayaguensis</name>
    <dbReference type="NCBI Taxonomy" id="390850"/>
    <lineage>
        <taxon>Eukaryota</taxon>
        <taxon>Metazoa</taxon>
        <taxon>Ecdysozoa</taxon>
        <taxon>Nematoda</taxon>
        <taxon>Chromadorea</taxon>
        <taxon>Rhabditida</taxon>
        <taxon>Tylenchina</taxon>
        <taxon>Tylenchomorpha</taxon>
        <taxon>Tylenchoidea</taxon>
        <taxon>Meloidogynidae</taxon>
        <taxon>Meloidogyninae</taxon>
        <taxon>Meloidogyne</taxon>
    </lineage>
</organism>
<evidence type="ECO:0000313" key="1">
    <source>
        <dbReference type="EMBL" id="CAK5078790.1"/>
    </source>
</evidence>
<proteinExistence type="predicted"/>
<comment type="caution">
    <text evidence="1">The sequence shown here is derived from an EMBL/GenBank/DDBJ whole genome shotgun (WGS) entry which is preliminary data.</text>
</comment>
<reference evidence="1" key="1">
    <citation type="submission" date="2023-11" db="EMBL/GenBank/DDBJ databases">
        <authorList>
            <person name="Poullet M."/>
        </authorList>
    </citation>
    <scope>NUCLEOTIDE SEQUENCE</scope>
    <source>
        <strain evidence="1">E1834</strain>
    </source>
</reference>
<dbReference type="Proteomes" id="UP001497535">
    <property type="component" value="Unassembled WGS sequence"/>
</dbReference>
<protein>
    <submittedName>
        <fullName evidence="1">Uncharacterized protein</fullName>
    </submittedName>
</protein>
<name>A0ACB0ZL46_MELEN</name>
<sequence length="161" mass="18687">MFIRSLSKEFVDALKLPFIIHYSPFSHCNNSLLSINSSLKYIRYSSNSSSSNENYLGPDYFEGLYFDGEIPKSIFIYLFNLFPFKDKILKKWTRSSGPGGANVNANSTKAEIRFSLSEADWIPKKVRERLQQKYSGNINNNKEFFLTSMRTRSSVIFKYLK</sequence>
<dbReference type="EMBL" id="CAVMJV010000036">
    <property type="protein sequence ID" value="CAK5078790.1"/>
    <property type="molecule type" value="Genomic_DNA"/>
</dbReference>
<keyword evidence="2" id="KW-1185">Reference proteome</keyword>